<proteinExistence type="predicted"/>
<dbReference type="AlphaFoldDB" id="A0A851D7H5"/>
<feature type="domain" description="AP-5 complex subunit zeta-1 N-terminal TPR" evidence="2">
    <location>
        <begin position="1"/>
        <end position="266"/>
    </location>
</feature>
<dbReference type="Pfam" id="PF25153">
    <property type="entry name" value="TPR_AP5Z1"/>
    <property type="match status" value="1"/>
</dbReference>
<evidence type="ECO:0000313" key="5">
    <source>
        <dbReference type="Proteomes" id="UP000660247"/>
    </source>
</evidence>
<dbReference type="InterPro" id="IPR055450">
    <property type="entry name" value="AP5Z1_ARM"/>
</dbReference>
<name>A0A851D7H5_TODME</name>
<evidence type="ECO:0000259" key="1">
    <source>
        <dbReference type="Pfam" id="PF14764"/>
    </source>
</evidence>
<dbReference type="OrthoDB" id="744564at2759"/>
<feature type="domain" description="AP-5 complex subunit zeta-1 ARM repeats" evidence="1">
    <location>
        <begin position="308"/>
        <end position="425"/>
    </location>
</feature>
<sequence>REIHEEELHRFTARVTALLQSPEPGTEATDCLQRLHLALAATKYPRKLDGKFVELLQAVLCSPKCPEQIQMLCAAILREMSPCNDLILSCDEIQDTKLLSLVSSVLLAQGNKKGEVSAVGQRVVKALERRLPEGQSARYLLPVLSNIISLSPESLTEEQTNIVSRKMADWLRYASVQQGVVQPSGGFFSNPRTRQPGPVTEVDGAVATDFFTVLSVGQYYTQDQWLNIQAFSMLRNWLLCYGGKEPKTPNSDDKSAMDRAVVSVVSPTSTPSRLLPPKERLREKAFEYCQRLIEQSNRRPLKKDDGDLQKACLIEAVTITDIICKQDSSYVYRAASLLKILHGRICGDATYARALLPIAQFFLNHSRTAAVDSDAIYKHLFTDIPAQLFHNSSLAFEFVQFCKDNSQLFTEASSIFRQSFPNLFKFLAWNSPPLISEFVDFLPFLLDAGTAIEIFHLLLDLPCLTAALDIQLRSAALPTSERAASNPAVKPASCLEAFRHPLYKSMFQYLLRTKSAPEDTPER</sequence>
<dbReference type="InterPro" id="IPR028222">
    <property type="entry name" value="AP5Z1"/>
</dbReference>
<dbReference type="PANTHER" id="PTHR46488:SF1">
    <property type="entry name" value="AP-5 COMPLEX SUBUNIT ZETA-1"/>
    <property type="match status" value="1"/>
</dbReference>
<gene>
    <name evidence="4" type="primary">Ap5z1</name>
    <name evidence="4" type="ORF">TODMEX_R07172</name>
</gene>
<feature type="non-terminal residue" evidence="4">
    <location>
        <position position="523"/>
    </location>
</feature>
<evidence type="ECO:0000313" key="4">
    <source>
        <dbReference type="EMBL" id="NWI64054.1"/>
    </source>
</evidence>
<dbReference type="InterPro" id="IPR056856">
    <property type="entry name" value="TPR_AP5Z1_C"/>
</dbReference>
<dbReference type="PANTHER" id="PTHR46488">
    <property type="entry name" value="AP-5 COMPLEX SUBUNIT ZETA-1"/>
    <property type="match status" value="1"/>
</dbReference>
<evidence type="ECO:0000259" key="3">
    <source>
        <dbReference type="Pfam" id="PF25154"/>
    </source>
</evidence>
<reference evidence="4" key="1">
    <citation type="submission" date="2019-10" db="EMBL/GenBank/DDBJ databases">
        <title>Bird 10,000 Genomes (B10K) Project - Family phase.</title>
        <authorList>
            <person name="Zhang G."/>
        </authorList>
    </citation>
    <scope>NUCLEOTIDE SEQUENCE</scope>
    <source>
        <strain evidence="4">B10K-DU-002-69</strain>
        <tissue evidence="4">Muscle</tissue>
    </source>
</reference>
<dbReference type="GO" id="GO:0044599">
    <property type="term" value="C:AP-5 adaptor complex"/>
    <property type="evidence" value="ECO:0007669"/>
    <property type="project" value="InterPro"/>
</dbReference>
<dbReference type="Proteomes" id="UP000660247">
    <property type="component" value="Unassembled WGS sequence"/>
</dbReference>
<dbReference type="InterPro" id="IPR056857">
    <property type="entry name" value="TPR_AP5Z1_N"/>
</dbReference>
<evidence type="ECO:0000259" key="2">
    <source>
        <dbReference type="Pfam" id="PF25153"/>
    </source>
</evidence>
<feature type="domain" description="AP-5 complex subunit zeta-1 C-terminal TPR" evidence="3">
    <location>
        <begin position="437"/>
        <end position="518"/>
    </location>
</feature>
<protein>
    <submittedName>
        <fullName evidence="4">AP5Z1 protein</fullName>
    </submittedName>
</protein>
<accession>A0A851D7H5</accession>
<dbReference type="Pfam" id="PF25154">
    <property type="entry name" value="TPR_AP5Z1_C"/>
    <property type="match status" value="1"/>
</dbReference>
<dbReference type="Pfam" id="PF14764">
    <property type="entry name" value="SPG48"/>
    <property type="match status" value="1"/>
</dbReference>
<dbReference type="EMBL" id="WEIS01022967">
    <property type="protein sequence ID" value="NWI64054.1"/>
    <property type="molecule type" value="Genomic_DNA"/>
</dbReference>
<comment type="caution">
    <text evidence="4">The sequence shown here is derived from an EMBL/GenBank/DDBJ whole genome shotgun (WGS) entry which is preliminary data.</text>
</comment>
<keyword evidence="5" id="KW-1185">Reference proteome</keyword>
<organism evidence="4 5">
    <name type="scientific">Todus mexicanus</name>
    <name type="common">Puerto Rican tody</name>
    <dbReference type="NCBI Taxonomy" id="135184"/>
    <lineage>
        <taxon>Eukaryota</taxon>
        <taxon>Metazoa</taxon>
        <taxon>Chordata</taxon>
        <taxon>Craniata</taxon>
        <taxon>Vertebrata</taxon>
        <taxon>Euteleostomi</taxon>
        <taxon>Archelosauria</taxon>
        <taxon>Archosauria</taxon>
        <taxon>Dinosauria</taxon>
        <taxon>Saurischia</taxon>
        <taxon>Theropoda</taxon>
        <taxon>Coelurosauria</taxon>
        <taxon>Aves</taxon>
        <taxon>Neognathae</taxon>
        <taxon>Neoaves</taxon>
        <taxon>Telluraves</taxon>
        <taxon>Coraciimorphae</taxon>
        <taxon>Coraciiformes</taxon>
        <taxon>Todidae</taxon>
        <taxon>Todus</taxon>
    </lineage>
</organism>
<feature type="non-terminal residue" evidence="4">
    <location>
        <position position="1"/>
    </location>
</feature>